<dbReference type="SUPFAM" id="SSF48403">
    <property type="entry name" value="Ankyrin repeat"/>
    <property type="match status" value="2"/>
</dbReference>
<feature type="repeat" description="ANK" evidence="3">
    <location>
        <begin position="870"/>
        <end position="902"/>
    </location>
</feature>
<evidence type="ECO:0000313" key="7">
    <source>
        <dbReference type="Proteomes" id="UP000054516"/>
    </source>
</evidence>
<dbReference type="InterPro" id="IPR036770">
    <property type="entry name" value="Ankyrin_rpt-contain_sf"/>
</dbReference>
<dbReference type="CDD" id="cd00180">
    <property type="entry name" value="PKc"/>
    <property type="match status" value="1"/>
</dbReference>
<dbReference type="Pfam" id="PF00069">
    <property type="entry name" value="Pkinase"/>
    <property type="match status" value="1"/>
</dbReference>
<evidence type="ECO:0000259" key="5">
    <source>
        <dbReference type="PROSITE" id="PS50011"/>
    </source>
</evidence>
<feature type="region of interest" description="Disordered" evidence="4">
    <location>
        <begin position="1039"/>
        <end position="1072"/>
    </location>
</feature>
<sequence length="1377" mass="152741">MADTTDSSSESWSLVEGEAEVEVNGVVSVESTLSWNTFLSRTSVSSLSCAIFSEQQSQAVHGLEDVFRLMKTLNLPRYRYEELVREESLGEGETYIVERCVAGKTVFAVKHLKAKGAVNDKAFRQRLKSVILEVQIMKHGPLRTHPNFPSAEGYGWNVRGSRIIPYILVEYAPLGTLRQYFQKLNRAPLPRDIEILVGDVASALSALHTCGIVHGDVKLDNVLVFPSWDRPSKALAKLTDFGHALIMNDKSRKRESGQMRYGGTLIYNAPEVQNQDYYPIDRADLPKCDIWSFGLLLWEACLGGKEYLACIEESRGNNKEANSDDVIRPGELLRLAKHSVPGGTNSLGSPMFIRITLHRTLQEDPAQRVPNGRRITISDMWHVSGLKGLEADLALHLEAPTPTYEMFRSENGREIPWAHEEQIFRGLKQTHAENLAKDSSSIAWQIALCYHVGFGVPRNPESAHHYAEIAKAESHPVATTFAGVLRLGKDTTADTEQRQYATRVSKLLRLTSMAQEMPLLIKSCFDGYSEWVLNLLTIGHCPNSTTLDGCTVFHWLFMLEDAAAIEAVAKRLRLCPSRVLVNAPTNIIREAHSQWPLQLSGTPLAVAVSVNCLDTVKALLSLGADPMCPVYHEGQFPPGEPRSSWTALHLATKYHCAEILAELLKHASPEKLQPLEPLPCALSFSTSLELVAMHGRDRLNQLKKTIALSSKIHPLSATTSSGMTALMQAIDFQDHDVVAALLETEPELASAELRSRLDPKLFNLPIHFAAQIAARRDAPETLVIPKLINSYSHGLNPSKQPPRDNLKRTPLHLAVTGPSSRTARWILEERIGFLQVEDELGRTPLHCCASVTNLDLLLSKGASVNHADRYGMTALHRACFLGEFELVQGFLKHKPKLDLSNNQYGTPLHCAILAGSIDVALALLDAGAPIDATDKRGNTPIHVAARLDRHAMLRILMQRGADITLRNYNDRDARLIAASTGRLGSVGVLRILSQGWGDLANKKILEIKPEEYRGRFELTSTKRRETNLRSDFLWERGKRGTMPDRNEETRTFTAPSASQMGESYEEKGKESFDEQEVKMTRFESIFERLKNEHFPWVDNSFWIATQTMALMSVYFDEGVWRAPLSGKIMEIMAYTVLDLSTILKGAKVLGPGGGEMLQKTSLPNDKDAMCRRTGQAKLEATETRTDGTNSTTGALTATDTLQVQKLGAGDEPMDLDSSGGAATPQGSGMELDLEVESQPIGDQPGEVSGEVSEKRPAPVERAETADLKARAAHHVAAIVEASRPASAFPGRSKLDIEEVILWELRRMQDYAEPGKWRSRSGSGPNSMLFERFPQLARHEFGSRQYLKWRTARNMAARLTRSRASTGNSWAKNVWASH</sequence>
<dbReference type="SMART" id="SM00220">
    <property type="entry name" value="S_TKc"/>
    <property type="match status" value="1"/>
</dbReference>
<dbReference type="Proteomes" id="UP000054516">
    <property type="component" value="Unassembled WGS sequence"/>
</dbReference>
<keyword evidence="1" id="KW-0677">Repeat</keyword>
<dbReference type="PROSITE" id="PS00108">
    <property type="entry name" value="PROTEIN_KINASE_ST"/>
    <property type="match status" value="1"/>
</dbReference>
<dbReference type="STRING" id="77044.A0A1S7UH94"/>
<evidence type="ECO:0000256" key="3">
    <source>
        <dbReference type="PROSITE-ProRule" id="PRU00023"/>
    </source>
</evidence>
<dbReference type="PROSITE" id="PS50011">
    <property type="entry name" value="PROTEIN_KINASE_DOM"/>
    <property type="match status" value="1"/>
</dbReference>
<keyword evidence="6" id="KW-0808">Transferase</keyword>
<keyword evidence="7" id="KW-1185">Reference proteome</keyword>
<dbReference type="Gene3D" id="1.25.40.20">
    <property type="entry name" value="Ankyrin repeat-containing domain"/>
    <property type="match status" value="2"/>
</dbReference>
<dbReference type="InterPro" id="IPR011009">
    <property type="entry name" value="Kinase-like_dom_sf"/>
</dbReference>
<keyword evidence="2 3" id="KW-0040">ANK repeat</keyword>
<dbReference type="OrthoDB" id="5986190at2759"/>
<dbReference type="SMART" id="SM00248">
    <property type="entry name" value="ANK"/>
    <property type="match status" value="8"/>
</dbReference>
<dbReference type="PANTHER" id="PTHR24173:SF74">
    <property type="entry name" value="ANKYRIN REPEAT DOMAIN-CONTAINING PROTEIN 16"/>
    <property type="match status" value="1"/>
</dbReference>
<reference evidence="6" key="1">
    <citation type="submission" date="2016-03" db="EMBL/GenBank/DDBJ databases">
        <title>Draft genome sequence of Rosellinia necatrix.</title>
        <authorList>
            <person name="Kanematsu S."/>
        </authorList>
    </citation>
    <scope>NUCLEOTIDE SEQUENCE [LARGE SCALE GENOMIC DNA]</scope>
    <source>
        <strain evidence="6">W97</strain>
    </source>
</reference>
<proteinExistence type="predicted"/>
<dbReference type="PROSITE" id="PS50297">
    <property type="entry name" value="ANK_REP_REGION"/>
    <property type="match status" value="2"/>
</dbReference>
<evidence type="ECO:0000313" key="6">
    <source>
        <dbReference type="EMBL" id="GAP82494.1"/>
    </source>
</evidence>
<dbReference type="Gene3D" id="1.10.510.10">
    <property type="entry name" value="Transferase(Phosphotransferase) domain 1"/>
    <property type="match status" value="1"/>
</dbReference>
<dbReference type="SUPFAM" id="SSF56112">
    <property type="entry name" value="Protein kinase-like (PK-like)"/>
    <property type="match status" value="1"/>
</dbReference>
<organism evidence="6">
    <name type="scientific">Rosellinia necatrix</name>
    <name type="common">White root-rot fungus</name>
    <dbReference type="NCBI Taxonomy" id="77044"/>
    <lineage>
        <taxon>Eukaryota</taxon>
        <taxon>Fungi</taxon>
        <taxon>Dikarya</taxon>
        <taxon>Ascomycota</taxon>
        <taxon>Pezizomycotina</taxon>
        <taxon>Sordariomycetes</taxon>
        <taxon>Xylariomycetidae</taxon>
        <taxon>Xylariales</taxon>
        <taxon>Xylariaceae</taxon>
        <taxon>Rosellinia</taxon>
    </lineage>
</organism>
<dbReference type="InterPro" id="IPR002110">
    <property type="entry name" value="Ankyrin_rpt"/>
</dbReference>
<protein>
    <submittedName>
        <fullName evidence="6">Putative serine threonine protein kinase</fullName>
    </submittedName>
</protein>
<dbReference type="EMBL" id="DF977446">
    <property type="protein sequence ID" value="GAP82494.1"/>
    <property type="molecule type" value="Genomic_DNA"/>
</dbReference>
<feature type="compositionally biased region" description="Polar residues" evidence="4">
    <location>
        <begin position="1051"/>
        <end position="1061"/>
    </location>
</feature>
<dbReference type="OMA" id="QAIDFQD"/>
<evidence type="ECO:0000256" key="1">
    <source>
        <dbReference type="ARBA" id="ARBA00022737"/>
    </source>
</evidence>
<dbReference type="PANTHER" id="PTHR24173">
    <property type="entry name" value="ANKYRIN REPEAT CONTAINING"/>
    <property type="match status" value="1"/>
</dbReference>
<feature type="compositionally biased region" description="Basic and acidic residues" evidence="4">
    <location>
        <begin position="1039"/>
        <end position="1050"/>
    </location>
</feature>
<dbReference type="InterPro" id="IPR008271">
    <property type="entry name" value="Ser/Thr_kinase_AS"/>
</dbReference>
<gene>
    <name evidence="6" type="ORF">SAMD00023353_0100430</name>
</gene>
<name>A0A1S7UH94_ROSNE</name>
<evidence type="ECO:0000256" key="4">
    <source>
        <dbReference type="SAM" id="MobiDB-lite"/>
    </source>
</evidence>
<feature type="domain" description="Protein kinase" evidence="5">
    <location>
        <begin position="83"/>
        <end position="382"/>
    </location>
</feature>
<dbReference type="PROSITE" id="PS50088">
    <property type="entry name" value="ANK_REPEAT"/>
    <property type="match status" value="3"/>
</dbReference>
<feature type="repeat" description="ANK" evidence="3">
    <location>
        <begin position="936"/>
        <end position="968"/>
    </location>
</feature>
<dbReference type="GO" id="GO:0005524">
    <property type="term" value="F:ATP binding"/>
    <property type="evidence" value="ECO:0007669"/>
    <property type="project" value="InterPro"/>
</dbReference>
<keyword evidence="6" id="KW-0418">Kinase</keyword>
<accession>A0A1S7UH94</accession>
<dbReference type="Pfam" id="PF12796">
    <property type="entry name" value="Ank_2"/>
    <property type="match status" value="2"/>
</dbReference>
<dbReference type="GO" id="GO:0004672">
    <property type="term" value="F:protein kinase activity"/>
    <property type="evidence" value="ECO:0007669"/>
    <property type="project" value="InterPro"/>
</dbReference>
<dbReference type="InterPro" id="IPR000719">
    <property type="entry name" value="Prot_kinase_dom"/>
</dbReference>
<evidence type="ECO:0000256" key="2">
    <source>
        <dbReference type="ARBA" id="ARBA00023043"/>
    </source>
</evidence>
<feature type="repeat" description="ANK" evidence="3">
    <location>
        <begin position="903"/>
        <end position="935"/>
    </location>
</feature>